<feature type="domain" description="Zinc finger PHD-type" evidence="5">
    <location>
        <begin position="234"/>
        <end position="290"/>
    </location>
</feature>
<feature type="compositionally biased region" description="Low complexity" evidence="4">
    <location>
        <begin position="577"/>
        <end position="615"/>
    </location>
</feature>
<evidence type="ECO:0000256" key="3">
    <source>
        <dbReference type="ARBA" id="ARBA00022833"/>
    </source>
</evidence>
<feature type="region of interest" description="Disordered" evidence="4">
    <location>
        <begin position="674"/>
        <end position="725"/>
    </location>
</feature>
<feature type="region of interest" description="Disordered" evidence="4">
    <location>
        <begin position="287"/>
        <end position="306"/>
    </location>
</feature>
<dbReference type="PANTHER" id="PTHR46235:SF3">
    <property type="entry name" value="PHD FINGER-CONTAINING PROTEIN DDB_G0268158"/>
    <property type="match status" value="1"/>
</dbReference>
<dbReference type="AlphaFoldDB" id="A0A8T1W5S9"/>
<dbReference type="EMBL" id="JAGDFM010000057">
    <property type="protein sequence ID" value="KAG7388626.1"/>
    <property type="molecule type" value="Genomic_DNA"/>
</dbReference>
<dbReference type="SMART" id="SM00249">
    <property type="entry name" value="PHD"/>
    <property type="match status" value="3"/>
</dbReference>
<dbReference type="Proteomes" id="UP000694044">
    <property type="component" value="Unassembled WGS sequence"/>
</dbReference>
<feature type="region of interest" description="Disordered" evidence="4">
    <location>
        <begin position="480"/>
        <end position="559"/>
    </location>
</feature>
<feature type="region of interest" description="Disordered" evidence="4">
    <location>
        <begin position="575"/>
        <end position="654"/>
    </location>
</feature>
<keyword evidence="3" id="KW-0862">Zinc</keyword>
<sequence>MADSTACPVCFEAFPPSAGAAFALHVASCSAPSPSPPTSPSSAAAHCPRCLHVYASGTLAHEISFHEHECARVNALPDADSEDGSGSTSASSAGGRKPKRQRNGAAVRAEATPSVTLFPSACFLCGNGGRGLLHCGGSCARAAHQHCVDQLQAPAEGEPLSVAERKQAADSWQCAQCLRGLHRCQRCGFLGHEANGMRKCSVLDCGFHFHEHCAPDAEEDETAHASFVCPRHTCATCSGRETDMRRCKSCPLCYHMTHLRCPRGSGAATAGSTTNGGLDPTNLVVCPSHDGETATSPTSSSDASNSLRQRLAAGDVVLVLEFSNALLPPSAKKAAPDAANYWGVVISVEETEPHGRGNQLLSVRMFADDNVLAVPSQYALRVATVTDFSRPVDLIRHCLQRHAMVELQLRQMDGGVDDTEAKRILLASNTAFAARLKALGVTAAQARSDAEQGLARWRQFQAQPEPRHYDGLGDAAPSYLYVDTRGSRPGQQSSSSVSASEAVAADADGDVPMTDPDTDSGGAATSGRTRGSPHVRAPTGPKNAGRSPHEADAAKPNDTLDVESNVMLLDMHMAKGSSRIQQSQTSTQETVMTGTQDTQQDSDSQTWSQATSTSTVDITTPAVSRNSADIPSRMNTTGNQAIGPDANSTKRTADTDGIEGANAKRQKISIKTPEGLKAPGFTPTNLRGFQPGATLSSASAPATLHISPMASSSRTLLPQKRKPLTRKQKMLADMPPLLLEELEREAFRYLEDADGSRPKSARIPADADAFPWAARAASFRPAFYRPTVMLGHSGLRRPGVDAVSRLLVSQDKRSIKCFVQTLESDADMSKCSHLNHLNKKSSSASPGFVVLDVMALRSFRDLELVVRTRLVESLGKRSRYTRDHFGMDAHQAQRWLEQQRRRKASEQPPISLSYCAVDGVRRHLELKQSSPKPSPKDKQAWLCFCANVCHLSVAVTVPTTTHSTSTPLAAAPRQIAGISK</sequence>
<dbReference type="InterPro" id="IPR001965">
    <property type="entry name" value="Znf_PHD"/>
</dbReference>
<evidence type="ECO:0000313" key="6">
    <source>
        <dbReference type="EMBL" id="KAG7388626.1"/>
    </source>
</evidence>
<evidence type="ECO:0000259" key="5">
    <source>
        <dbReference type="SMART" id="SM00249"/>
    </source>
</evidence>
<dbReference type="GO" id="GO:0008270">
    <property type="term" value="F:zinc ion binding"/>
    <property type="evidence" value="ECO:0007669"/>
    <property type="project" value="UniProtKB-KW"/>
</dbReference>
<feature type="domain" description="Zinc finger PHD-type" evidence="5">
    <location>
        <begin position="121"/>
        <end position="178"/>
    </location>
</feature>
<protein>
    <recommendedName>
        <fullName evidence="5">Zinc finger PHD-type domain-containing protein</fullName>
    </recommendedName>
</protein>
<dbReference type="CDD" id="cd15565">
    <property type="entry name" value="PHD2_NSD"/>
    <property type="match status" value="1"/>
</dbReference>
<accession>A0A8T1W5S9</accession>
<feature type="region of interest" description="Disordered" evidence="4">
    <location>
        <begin position="77"/>
        <end position="110"/>
    </location>
</feature>
<dbReference type="InterPro" id="IPR055198">
    <property type="entry name" value="NSD_PHD"/>
</dbReference>
<feature type="domain" description="Zinc finger PHD-type" evidence="5">
    <location>
        <begin position="183"/>
        <end position="233"/>
    </location>
</feature>
<feature type="compositionally biased region" description="Low complexity" evidence="4">
    <location>
        <begin position="693"/>
        <end position="704"/>
    </location>
</feature>
<reference evidence="6" key="1">
    <citation type="submission" date="2021-02" db="EMBL/GenBank/DDBJ databases">
        <authorList>
            <person name="Palmer J.M."/>
        </authorList>
    </citation>
    <scope>NUCLEOTIDE SEQUENCE</scope>
    <source>
        <strain evidence="6">SCRP734</strain>
    </source>
</reference>
<proteinExistence type="predicted"/>
<keyword evidence="1" id="KW-0479">Metal-binding</keyword>
<feature type="compositionally biased region" description="Low complexity" evidence="4">
    <location>
        <begin position="84"/>
        <end position="95"/>
    </location>
</feature>
<evidence type="ECO:0000256" key="2">
    <source>
        <dbReference type="ARBA" id="ARBA00022771"/>
    </source>
</evidence>
<evidence type="ECO:0000256" key="4">
    <source>
        <dbReference type="SAM" id="MobiDB-lite"/>
    </source>
</evidence>
<gene>
    <name evidence="6" type="ORF">PHYPSEUDO_012117</name>
</gene>
<dbReference type="Pfam" id="PF22908">
    <property type="entry name" value="PHD_NSD"/>
    <property type="match status" value="1"/>
</dbReference>
<keyword evidence="7" id="KW-1185">Reference proteome</keyword>
<comment type="caution">
    <text evidence="6">The sequence shown here is derived from an EMBL/GenBank/DDBJ whole genome shotgun (WGS) entry which is preliminary data.</text>
</comment>
<evidence type="ECO:0000256" key="1">
    <source>
        <dbReference type="ARBA" id="ARBA00022723"/>
    </source>
</evidence>
<evidence type="ECO:0000313" key="7">
    <source>
        <dbReference type="Proteomes" id="UP000694044"/>
    </source>
</evidence>
<feature type="compositionally biased region" description="Low complexity" evidence="4">
    <location>
        <begin position="293"/>
        <end position="306"/>
    </location>
</feature>
<name>A0A8T1W5S9_9STRA</name>
<dbReference type="OrthoDB" id="69354at2759"/>
<feature type="compositionally biased region" description="Low complexity" evidence="4">
    <location>
        <begin position="493"/>
        <end position="506"/>
    </location>
</feature>
<feature type="compositionally biased region" description="Polar residues" evidence="4">
    <location>
        <begin position="616"/>
        <end position="650"/>
    </location>
</feature>
<organism evidence="6 7">
    <name type="scientific">Phytophthora pseudosyringae</name>
    <dbReference type="NCBI Taxonomy" id="221518"/>
    <lineage>
        <taxon>Eukaryota</taxon>
        <taxon>Sar</taxon>
        <taxon>Stramenopiles</taxon>
        <taxon>Oomycota</taxon>
        <taxon>Peronosporomycetes</taxon>
        <taxon>Peronosporales</taxon>
        <taxon>Peronosporaceae</taxon>
        <taxon>Phytophthora</taxon>
    </lineage>
</organism>
<keyword evidence="2" id="KW-0863">Zinc-finger</keyword>
<dbReference type="PANTHER" id="PTHR46235">
    <property type="entry name" value="PHD FINGER-CONTAINING PROTEIN DDB_G0268158"/>
    <property type="match status" value="1"/>
</dbReference>